<reference evidence="2" key="1">
    <citation type="journal article" date="2019" name="Int. J. Syst. Evol. Microbiol.">
        <title>The Global Catalogue of Microorganisms (GCM) 10K type strain sequencing project: providing services to taxonomists for standard genome sequencing and annotation.</title>
        <authorList>
            <consortium name="The Broad Institute Genomics Platform"/>
            <consortium name="The Broad Institute Genome Sequencing Center for Infectious Disease"/>
            <person name="Wu L."/>
            <person name="Ma J."/>
        </authorList>
    </citation>
    <scope>NUCLEOTIDE SEQUENCE [LARGE SCALE GENOMIC DNA]</scope>
    <source>
        <strain evidence="2">CGMCC 4.7677</strain>
    </source>
</reference>
<dbReference type="InterPro" id="IPR036390">
    <property type="entry name" value="WH_DNA-bd_sf"/>
</dbReference>
<organism evidence="1 2">
    <name type="scientific">Amycolatopsis deserti</name>
    <dbReference type="NCBI Taxonomy" id="185696"/>
    <lineage>
        <taxon>Bacteria</taxon>
        <taxon>Bacillati</taxon>
        <taxon>Actinomycetota</taxon>
        <taxon>Actinomycetes</taxon>
        <taxon>Pseudonocardiales</taxon>
        <taxon>Pseudonocardiaceae</taxon>
        <taxon>Amycolatopsis</taxon>
    </lineage>
</organism>
<dbReference type="RefSeq" id="WP_191244742.1">
    <property type="nucleotide sequence ID" value="NZ_BNAU01000002.1"/>
</dbReference>
<dbReference type="InterPro" id="IPR036388">
    <property type="entry name" value="WH-like_DNA-bd_sf"/>
</dbReference>
<evidence type="ECO:0000313" key="2">
    <source>
        <dbReference type="Proteomes" id="UP000605897"/>
    </source>
</evidence>
<keyword evidence="2" id="KW-1185">Reference proteome</keyword>
<comment type="caution">
    <text evidence="1">The sequence shown here is derived from an EMBL/GenBank/DDBJ whole genome shotgun (WGS) entry which is preliminary data.</text>
</comment>
<dbReference type="Proteomes" id="UP000605897">
    <property type="component" value="Unassembled WGS sequence"/>
</dbReference>
<evidence type="ECO:0000313" key="1">
    <source>
        <dbReference type="EMBL" id="GHE92117.1"/>
    </source>
</evidence>
<accession>A0ABQ3IRV7</accession>
<gene>
    <name evidence="1" type="ORF">GCM10017786_25950</name>
</gene>
<dbReference type="CDD" id="cd00090">
    <property type="entry name" value="HTH_ARSR"/>
    <property type="match status" value="1"/>
</dbReference>
<dbReference type="InterPro" id="IPR011991">
    <property type="entry name" value="ArsR-like_HTH"/>
</dbReference>
<protein>
    <submittedName>
        <fullName evidence="1">Transcriptional regulator</fullName>
    </submittedName>
</protein>
<dbReference type="EMBL" id="BNAU01000002">
    <property type="protein sequence ID" value="GHE92117.1"/>
    <property type="molecule type" value="Genomic_DNA"/>
</dbReference>
<proteinExistence type="predicted"/>
<dbReference type="Gene3D" id="1.10.10.10">
    <property type="entry name" value="Winged helix-like DNA-binding domain superfamily/Winged helix DNA-binding domain"/>
    <property type="match status" value="1"/>
</dbReference>
<sequence>MSEGPIRALAVLDDELRRRMYAFIRQARRPVTRDEAAGSVGISRKLAAFHLDKLVAAGLLRARYEFVGERRGAGRTPKVYEPSGAEVRISIPPRHHDLLADILLDAVVDEGDTETARDAAVRVARERGRAIGSGERERTRPGRLGAERALTVAAEVAGRHGFEPSRESPACVRLRNCPFHPLAAREPEVVCGINLSFLTGLLDGLEAASVEAVLEPRAGECCVELRGKS</sequence>
<dbReference type="SUPFAM" id="SSF46785">
    <property type="entry name" value="Winged helix' DNA-binding domain"/>
    <property type="match status" value="1"/>
</dbReference>
<name>A0ABQ3IRV7_9PSEU</name>